<comment type="caution">
    <text evidence="1">The sequence shown here is derived from an EMBL/GenBank/DDBJ whole genome shotgun (WGS) entry which is preliminary data.</text>
</comment>
<dbReference type="Proteomes" id="UP000309997">
    <property type="component" value="Unassembled WGS sequence"/>
</dbReference>
<protein>
    <submittedName>
        <fullName evidence="1">Uncharacterized protein</fullName>
    </submittedName>
</protein>
<dbReference type="EMBL" id="RCHU02000004">
    <property type="protein sequence ID" value="KAL3597950.1"/>
    <property type="molecule type" value="Genomic_DNA"/>
</dbReference>
<reference evidence="1 2" key="1">
    <citation type="journal article" date="2024" name="Plant Biotechnol. J.">
        <title>Genome and CRISPR/Cas9 system of a widespread forest tree (Populus alba) in the world.</title>
        <authorList>
            <person name="Liu Y.J."/>
            <person name="Jiang P.F."/>
            <person name="Han X.M."/>
            <person name="Li X.Y."/>
            <person name="Wang H.M."/>
            <person name="Wang Y.J."/>
            <person name="Wang X.X."/>
            <person name="Zeng Q.Y."/>
        </authorList>
    </citation>
    <scope>NUCLEOTIDE SEQUENCE [LARGE SCALE GENOMIC DNA]</scope>
    <source>
        <strain evidence="2">cv. PAL-ZL1</strain>
    </source>
</reference>
<proteinExistence type="predicted"/>
<evidence type="ECO:0000313" key="1">
    <source>
        <dbReference type="EMBL" id="KAL3597950.1"/>
    </source>
</evidence>
<gene>
    <name evidence="1" type="ORF">D5086_009587</name>
</gene>
<accession>A0ACC4CIX0</accession>
<organism evidence="1 2">
    <name type="scientific">Populus alba</name>
    <name type="common">White poplar</name>
    <dbReference type="NCBI Taxonomy" id="43335"/>
    <lineage>
        <taxon>Eukaryota</taxon>
        <taxon>Viridiplantae</taxon>
        <taxon>Streptophyta</taxon>
        <taxon>Embryophyta</taxon>
        <taxon>Tracheophyta</taxon>
        <taxon>Spermatophyta</taxon>
        <taxon>Magnoliopsida</taxon>
        <taxon>eudicotyledons</taxon>
        <taxon>Gunneridae</taxon>
        <taxon>Pentapetalae</taxon>
        <taxon>rosids</taxon>
        <taxon>fabids</taxon>
        <taxon>Malpighiales</taxon>
        <taxon>Salicaceae</taxon>
        <taxon>Saliceae</taxon>
        <taxon>Populus</taxon>
    </lineage>
</organism>
<keyword evidence="2" id="KW-1185">Reference proteome</keyword>
<sequence>MGEGDGKPLMFVAKPPHFFKVILEDSLREGKLMLPQKFVTRCGMDLTNLARLKVLGEAWEIELTKCDGKVWLQKGWKEFAEYYSVACGHFLVFEYEGNCDFHVLIFDNSATEIDYPLKSNRSEVPGRGLLEECKKHRGEENNSVEILDHFSPSRRTRKKSPLPCPRPHKMVRAYSTYETGTCSKLNTSVEVPPTGTWSGGMKLEGSKTMAKLRCSVRGLDEEDSIRGGRGMLMARGQRLSHAGAIANMRPLTCYEKAKALCRASAFKSENPFFKVAMSPSYVHTGYKLSVPSSFARKYFTKNKGNVSLCVTDGRTWPVKYHNRTKYGVIFCHGWRAFAKDNKLAVGDFCVFELINVTEMSLKVLFFRLKDVESLLSSDMGGANQVEPNKSLVAKPQSEWNSRDGAGISDPDDEHKPGEFEHSESRFEVEPGSETESKFISTHPFFKVVLRSYFLNRCFVSVPMSFVERYFKHKSQTLMLQVADRSWPVKLIIRWTQRQAILSAGWARFARENSLQVGDVCAFEIIKNGMLKVLISRSGHKFKLTQKPKILPFTTKSSAQVDDISGVVKEKSVSVILLAGGQGKRMGANMPKQYLPLLGQPIALYSLYTFSEMDEVKEIIVVCDPSYNDIFEDSQEQINVDLKFALPGKERQDSVYSGLQEVDLNSELVCIHDSARPLVLSEDVEKVLKDGWINGAAVLGVPVKATIKEADGESFVVRTLDRKTLWEMQTPQVMKPELLKKGFELVNREGLEVTDDVSIVEHLKHPVYITEGSYTNIKVTTPDDLLLAERILSTIS</sequence>
<evidence type="ECO:0000313" key="2">
    <source>
        <dbReference type="Proteomes" id="UP000309997"/>
    </source>
</evidence>
<name>A0ACC4CIX0_POPAL</name>